<dbReference type="InterPro" id="IPR043129">
    <property type="entry name" value="ATPase_NBD"/>
</dbReference>
<evidence type="ECO:0000256" key="4">
    <source>
        <dbReference type="RuleBase" id="RU003733"/>
    </source>
</evidence>
<keyword evidence="3 4" id="KW-0418">Kinase</keyword>
<evidence type="ECO:0000256" key="2">
    <source>
        <dbReference type="ARBA" id="ARBA00022679"/>
    </source>
</evidence>
<protein>
    <submittedName>
        <fullName evidence="7">Gluconokinase</fullName>
    </submittedName>
</protein>
<reference evidence="7 8" key="1">
    <citation type="submission" date="2017-04" db="EMBL/GenBank/DDBJ databases">
        <authorList>
            <person name="Afonso C.L."/>
            <person name="Miller P.J."/>
            <person name="Scott M.A."/>
            <person name="Spackman E."/>
            <person name="Goraichik I."/>
            <person name="Dimitrov K.M."/>
            <person name="Suarez D.L."/>
            <person name="Swayne D.E."/>
        </authorList>
    </citation>
    <scope>NUCLEOTIDE SEQUENCE [LARGE SCALE GENOMIC DNA]</scope>
    <source>
        <strain evidence="7 8">KR-140</strain>
    </source>
</reference>
<evidence type="ECO:0000313" key="7">
    <source>
        <dbReference type="EMBL" id="SMB79925.1"/>
    </source>
</evidence>
<feature type="domain" description="Carbohydrate kinase FGGY N-terminal" evidence="5">
    <location>
        <begin position="9"/>
        <end position="249"/>
    </location>
</feature>
<dbReference type="PROSITE" id="PS00445">
    <property type="entry name" value="FGGY_KINASES_2"/>
    <property type="match status" value="1"/>
</dbReference>
<evidence type="ECO:0000259" key="5">
    <source>
        <dbReference type="Pfam" id="PF00370"/>
    </source>
</evidence>
<keyword evidence="8" id="KW-1185">Reference proteome</keyword>
<keyword evidence="2 4" id="KW-0808">Transferase</keyword>
<feature type="domain" description="Carbohydrate kinase FGGY C-terminal" evidence="6">
    <location>
        <begin position="279"/>
        <end position="442"/>
    </location>
</feature>
<evidence type="ECO:0000256" key="1">
    <source>
        <dbReference type="ARBA" id="ARBA00009156"/>
    </source>
</evidence>
<dbReference type="PANTHER" id="PTHR43095">
    <property type="entry name" value="SUGAR KINASE"/>
    <property type="match status" value="1"/>
</dbReference>
<dbReference type="CDD" id="cd07770">
    <property type="entry name" value="ASKHA_NBD_FGGY_GntK"/>
    <property type="match status" value="1"/>
</dbReference>
<name>A0A1W1UFP5_9DEIO</name>
<dbReference type="InterPro" id="IPR018483">
    <property type="entry name" value="Carb_kinase_FGGY_CS"/>
</dbReference>
<dbReference type="PANTHER" id="PTHR43095:SF2">
    <property type="entry name" value="GLUCONOKINASE"/>
    <property type="match status" value="1"/>
</dbReference>
<dbReference type="GO" id="GO:0005975">
    <property type="term" value="P:carbohydrate metabolic process"/>
    <property type="evidence" value="ECO:0007669"/>
    <property type="project" value="InterPro"/>
</dbReference>
<evidence type="ECO:0000256" key="3">
    <source>
        <dbReference type="ARBA" id="ARBA00022777"/>
    </source>
</evidence>
<evidence type="ECO:0000313" key="8">
    <source>
        <dbReference type="Proteomes" id="UP000192582"/>
    </source>
</evidence>
<sequence>MYLRPEPLILSVDIGSSSVKGFAFDPYGEALGGIEGRAPCTLQYSPDGGAEVDLPCIVRAVDGVLDALHARSGGREVLGVAMTSIASSLVALGEGGRPLAPVLSYADTRSRTQLGAMPADVARVERTGCPDYTAYWPAQIRWWRARQAASPPPTAWCSVADALQERWFGGPLRTSYSLASWTGCLNRQTLAWDGPVLDGLGLSPSQLPELAEHSAPHVGLRPEYARRWPKFARIPFFPAVGDGAAANVGSGATGPGQIALTVGSTSAMRTVVPLRAPAVPPGLWAYLVSGERALVGGALTEGGNLHQWLRDSLQLGSWTDLEPRLAALAPDGHGLTFIPSLGGARSPDYNPDATGTLHGLKFSTTPTEMLRAAMEGVAYRLADIAVRLNSTLDTSPLYVASGKALLSSDVWLGLLADVLGAPVVVTDFPDEASARGAARLALGALDLLDPYAPSRRPRSTVYEPRPEAREVYGAARERQQRLMTALSALPG</sequence>
<dbReference type="AlphaFoldDB" id="A0A1W1UFP5"/>
<dbReference type="InterPro" id="IPR018485">
    <property type="entry name" value="FGGY_C"/>
</dbReference>
<dbReference type="OrthoDB" id="9805576at2"/>
<organism evidence="7 8">
    <name type="scientific">Deinococcus hopiensis KR-140</name>
    <dbReference type="NCBI Taxonomy" id="695939"/>
    <lineage>
        <taxon>Bacteria</taxon>
        <taxon>Thermotogati</taxon>
        <taxon>Deinococcota</taxon>
        <taxon>Deinococci</taxon>
        <taxon>Deinococcales</taxon>
        <taxon>Deinococcaceae</taxon>
        <taxon>Deinococcus</taxon>
    </lineage>
</organism>
<dbReference type="Proteomes" id="UP000192582">
    <property type="component" value="Unassembled WGS sequence"/>
</dbReference>
<dbReference type="InterPro" id="IPR018484">
    <property type="entry name" value="FGGY_N"/>
</dbReference>
<dbReference type="Pfam" id="PF00370">
    <property type="entry name" value="FGGY_N"/>
    <property type="match status" value="1"/>
</dbReference>
<dbReference type="GO" id="GO:0016773">
    <property type="term" value="F:phosphotransferase activity, alcohol group as acceptor"/>
    <property type="evidence" value="ECO:0007669"/>
    <property type="project" value="InterPro"/>
</dbReference>
<proteinExistence type="inferred from homology"/>
<dbReference type="InterPro" id="IPR050406">
    <property type="entry name" value="FGGY_Carb_Kinase"/>
</dbReference>
<dbReference type="InterPro" id="IPR000577">
    <property type="entry name" value="Carb_kinase_FGGY"/>
</dbReference>
<gene>
    <name evidence="7" type="ORF">SAMN00790413_05367</name>
</gene>
<evidence type="ECO:0000259" key="6">
    <source>
        <dbReference type="Pfam" id="PF02782"/>
    </source>
</evidence>
<dbReference type="GO" id="GO:0016301">
    <property type="term" value="F:kinase activity"/>
    <property type="evidence" value="ECO:0007669"/>
    <property type="project" value="UniProtKB-KW"/>
</dbReference>
<dbReference type="Gene3D" id="3.30.420.40">
    <property type="match status" value="2"/>
</dbReference>
<comment type="similarity">
    <text evidence="1 4">Belongs to the FGGY kinase family.</text>
</comment>
<dbReference type="STRING" id="695939.SAMN00790413_05367"/>
<dbReference type="EMBL" id="FWWU01000004">
    <property type="protein sequence ID" value="SMB79925.1"/>
    <property type="molecule type" value="Genomic_DNA"/>
</dbReference>
<dbReference type="SUPFAM" id="SSF53067">
    <property type="entry name" value="Actin-like ATPase domain"/>
    <property type="match status" value="2"/>
</dbReference>
<dbReference type="Pfam" id="PF02782">
    <property type="entry name" value="FGGY_C"/>
    <property type="match status" value="1"/>
</dbReference>
<dbReference type="PIRSF" id="PIRSF000538">
    <property type="entry name" value="GlpK"/>
    <property type="match status" value="1"/>
</dbReference>
<dbReference type="RefSeq" id="WP_084045602.1">
    <property type="nucleotide sequence ID" value="NZ_FWWU01000004.1"/>
</dbReference>
<accession>A0A1W1UFP5</accession>